<accession>A0A5J6VJ30</accession>
<name>A0A5J6VJ30_9VIRU</name>
<proteinExistence type="predicted"/>
<evidence type="ECO:0000313" key="1">
    <source>
        <dbReference type="EMBL" id="QFG73853.1"/>
    </source>
</evidence>
<dbReference type="EMBL" id="MN448272">
    <property type="protein sequence ID" value="QFG73853.1"/>
    <property type="molecule type" value="Genomic_DNA"/>
</dbReference>
<protein>
    <submittedName>
        <fullName evidence="1">Uncharacterized protein</fullName>
    </submittedName>
</protein>
<sequence length="217" mass="24902">MSKNKLETIDFQQIHPKDASRKGILITKKHTMNGYKFLCYNVGIADEFNIMNYHYEVTLGSFAIFNSTIKNKSYPVGYITRMRTSSSKLVFKISEYRNSALDYSTPPQDIFLHIKDNSSIFKAKPLSMSLIIDSKVMHNQKPYNSNGLNLMKFSPQVENHAVTSHSNFRLVDISDVCVLECIKMDTKNSQLYVHYTNDLKPWQAFAVCCIKSCIKSI</sequence>
<organism evidence="1">
    <name type="scientific">Megaviridae environmental sample</name>
    <dbReference type="NCBI Taxonomy" id="1737588"/>
    <lineage>
        <taxon>Viruses</taxon>
        <taxon>Varidnaviria</taxon>
        <taxon>Bamfordvirae</taxon>
        <taxon>Nucleocytoviricota</taxon>
        <taxon>Megaviricetes</taxon>
        <taxon>Imitervirales</taxon>
        <taxon>Mimiviridae</taxon>
        <taxon>environmental samples</taxon>
    </lineage>
</organism>
<reference evidence="1" key="1">
    <citation type="journal article" date="2019" name="Philos. Trans. R. Soc. Lond., B, Biol. Sci.">
        <title>Targeted metagenomic recovery of four divergent viruses reveals shared and distinctive characteristics of giant viruses of marine eukaryotes.</title>
        <authorList>
            <person name="Needham D.M."/>
            <person name="Poirier C."/>
            <person name="Hehenberger E."/>
            <person name="Jimenez V."/>
            <person name="Swalwell J.E."/>
            <person name="Santoro A.E."/>
            <person name="Worden A.Z."/>
        </authorList>
    </citation>
    <scope>NUCLEOTIDE SEQUENCE</scope>
    <source>
        <strain evidence="1">OPacV-662</strain>
    </source>
</reference>